<dbReference type="InterPro" id="IPR039424">
    <property type="entry name" value="SBP_5"/>
</dbReference>
<keyword evidence="4 5" id="KW-0732">Signal</keyword>
<dbReference type="AlphaFoldDB" id="A0AAJ1II58"/>
<gene>
    <name evidence="7" type="ORF">PQJ61_16365</name>
</gene>
<evidence type="ECO:0000256" key="2">
    <source>
        <dbReference type="ARBA" id="ARBA00005695"/>
    </source>
</evidence>
<reference evidence="7 8" key="1">
    <citation type="submission" date="2022-12" db="EMBL/GenBank/DDBJ databases">
        <title>Metagenome assembled genome from gulf of manar.</title>
        <authorList>
            <person name="Kohli P."/>
            <person name="Pk S."/>
            <person name="Venkata Ramana C."/>
            <person name="Sasikala C."/>
        </authorList>
    </citation>
    <scope>NUCLEOTIDE SEQUENCE [LARGE SCALE GENOMIC DNA]</scope>
    <source>
        <strain evidence="7">JB008</strain>
    </source>
</reference>
<accession>A0AAJ1II58</accession>
<name>A0AAJ1II58_9SPIO</name>
<dbReference type="SUPFAM" id="SSF53850">
    <property type="entry name" value="Periplasmic binding protein-like II"/>
    <property type="match status" value="1"/>
</dbReference>
<feature type="domain" description="Solute-binding protein family 5" evidence="6">
    <location>
        <begin position="72"/>
        <end position="438"/>
    </location>
</feature>
<dbReference type="Gene3D" id="3.90.76.10">
    <property type="entry name" value="Dipeptide-binding Protein, Domain 1"/>
    <property type="match status" value="1"/>
</dbReference>
<keyword evidence="3" id="KW-0813">Transport</keyword>
<dbReference type="InterPro" id="IPR000914">
    <property type="entry name" value="SBP_5_dom"/>
</dbReference>
<protein>
    <submittedName>
        <fullName evidence="7">Peptide ABC transporter substrate-binding protein</fullName>
    </submittedName>
</protein>
<evidence type="ECO:0000256" key="1">
    <source>
        <dbReference type="ARBA" id="ARBA00004196"/>
    </source>
</evidence>
<dbReference type="Proteomes" id="UP001221217">
    <property type="component" value="Unassembled WGS sequence"/>
</dbReference>
<dbReference type="GO" id="GO:0043190">
    <property type="term" value="C:ATP-binding cassette (ABC) transporter complex"/>
    <property type="evidence" value="ECO:0007669"/>
    <property type="project" value="InterPro"/>
</dbReference>
<comment type="subcellular location">
    <subcellularLocation>
        <location evidence="1">Cell envelope</location>
    </subcellularLocation>
</comment>
<evidence type="ECO:0000256" key="5">
    <source>
        <dbReference type="SAM" id="SignalP"/>
    </source>
</evidence>
<evidence type="ECO:0000313" key="8">
    <source>
        <dbReference type="Proteomes" id="UP001221217"/>
    </source>
</evidence>
<dbReference type="Gene3D" id="3.40.190.10">
    <property type="entry name" value="Periplasmic binding protein-like II"/>
    <property type="match status" value="1"/>
</dbReference>
<evidence type="ECO:0000259" key="6">
    <source>
        <dbReference type="Pfam" id="PF00496"/>
    </source>
</evidence>
<dbReference type="PIRSF" id="PIRSF002741">
    <property type="entry name" value="MppA"/>
    <property type="match status" value="1"/>
</dbReference>
<feature type="chain" id="PRO_5042598407" evidence="5">
    <location>
        <begin position="24"/>
        <end position="537"/>
    </location>
</feature>
<evidence type="ECO:0000313" key="7">
    <source>
        <dbReference type="EMBL" id="MDC7228338.1"/>
    </source>
</evidence>
<comment type="similarity">
    <text evidence="2">Belongs to the bacterial solute-binding protein 5 family.</text>
</comment>
<dbReference type="GO" id="GO:0015833">
    <property type="term" value="P:peptide transport"/>
    <property type="evidence" value="ECO:0007669"/>
    <property type="project" value="TreeGrafter"/>
</dbReference>
<dbReference type="PANTHER" id="PTHR30290:SF10">
    <property type="entry name" value="PERIPLASMIC OLIGOPEPTIDE-BINDING PROTEIN-RELATED"/>
    <property type="match status" value="1"/>
</dbReference>
<evidence type="ECO:0000256" key="3">
    <source>
        <dbReference type="ARBA" id="ARBA00022448"/>
    </source>
</evidence>
<dbReference type="InterPro" id="IPR030678">
    <property type="entry name" value="Peptide/Ni-bd"/>
</dbReference>
<sequence>MKNNITRAAIAVLLILFSATALFSEADESTLLINFSTGDFQLDPAHSYTTTEAQLYSAIYEGLVSPHPLTLEPMPGAASRWVISPDGRTYTFFLRPEGKYWNGETVTSTDFAAAWFRLINPEENAEYSFMLDIIEGAYEYRTGQTSNMEDVGIRVISPLIFEVKLKEPAEYFLKLICHHTFSPVNPLNLDEGRWKHGPSAVGNGPFYLYSRTEELAVFRKNLLYWDAERVKLDAIHIQFSDSAETNTERFNSGEIHWAPTGIYLGALERSENLVTNPLFGTTYFYFTAFDEALADPDVRRGLSLILPWDRIRNTQNFFLPSDTLVPSIPGYPDLEGINKRDMQQALQLLHKAGYTKGRGINPIKIRIPESRDSMFVAATMKSEWEKFLDIEVEIEVFPFEDYFDSLKKSDYSMGTTSWIGDYADPLTFLQMWTAGSNLNDSGFNDPLYDALLNKAVKEKDTETRYELMAEAEGRLINGALVLPIENYPAFNAVNTDILQGWYPNVLDIHPFKYMYLLKPELPRGVVEAPSDLHLSSY</sequence>
<comment type="caution">
    <text evidence="7">The sequence shown here is derived from an EMBL/GenBank/DDBJ whole genome shotgun (WGS) entry which is preliminary data.</text>
</comment>
<evidence type="ECO:0000256" key="4">
    <source>
        <dbReference type="ARBA" id="ARBA00022729"/>
    </source>
</evidence>
<dbReference type="GO" id="GO:0030288">
    <property type="term" value="C:outer membrane-bounded periplasmic space"/>
    <property type="evidence" value="ECO:0007669"/>
    <property type="project" value="UniProtKB-ARBA"/>
</dbReference>
<proteinExistence type="inferred from homology"/>
<dbReference type="CDD" id="cd08504">
    <property type="entry name" value="PBP2_OppA"/>
    <property type="match status" value="1"/>
</dbReference>
<dbReference type="EMBL" id="JAQQAL010000044">
    <property type="protein sequence ID" value="MDC7228338.1"/>
    <property type="molecule type" value="Genomic_DNA"/>
</dbReference>
<dbReference type="Pfam" id="PF00496">
    <property type="entry name" value="SBP_bac_5"/>
    <property type="match status" value="1"/>
</dbReference>
<organism evidence="7 8">
    <name type="scientific">Candidatus Thalassospirochaeta sargassi</name>
    <dbReference type="NCBI Taxonomy" id="3119039"/>
    <lineage>
        <taxon>Bacteria</taxon>
        <taxon>Pseudomonadati</taxon>
        <taxon>Spirochaetota</taxon>
        <taxon>Spirochaetia</taxon>
        <taxon>Spirochaetales</taxon>
        <taxon>Spirochaetaceae</taxon>
        <taxon>Candidatus Thalassospirochaeta</taxon>
    </lineage>
</organism>
<dbReference type="GO" id="GO:1904680">
    <property type="term" value="F:peptide transmembrane transporter activity"/>
    <property type="evidence" value="ECO:0007669"/>
    <property type="project" value="TreeGrafter"/>
</dbReference>
<feature type="signal peptide" evidence="5">
    <location>
        <begin position="1"/>
        <end position="23"/>
    </location>
</feature>
<dbReference type="Gene3D" id="3.10.105.10">
    <property type="entry name" value="Dipeptide-binding Protein, Domain 3"/>
    <property type="match status" value="1"/>
</dbReference>
<dbReference type="PANTHER" id="PTHR30290">
    <property type="entry name" value="PERIPLASMIC BINDING COMPONENT OF ABC TRANSPORTER"/>
    <property type="match status" value="1"/>
</dbReference>